<name>A0A4Y7TX73_COPMI</name>
<dbReference type="STRING" id="71717.A0A4Y7TX73"/>
<dbReference type="SUPFAM" id="SSF53335">
    <property type="entry name" value="S-adenosyl-L-methionine-dependent methyltransferases"/>
    <property type="match status" value="1"/>
</dbReference>
<dbReference type="InterPro" id="IPR019410">
    <property type="entry name" value="Methyltransf_16"/>
</dbReference>
<sequence>MSEQALFAVLRRYSYLAPPNRFEFPQDIALGRLQEFLVEKILHNDLLTTYAPSAQYQKTFWRRVIDYLEKRSQEACGKDPDFELSEEIYDHYVELLHSPVDGDGSLLRGLVPSRSFVTYHWQPPGIPGAQSYITTTLLESRNMIESGTTGLRTWTAAFFLAQYLLDNPETVLGKSILELGSGIGFMGIVIASLQVLCRAQDMPLPKLWLTDVDETVLLTCRRNLELPCNLSFSHDAVKTVRIDWFEALDDIAAPRLQSIICEEMDPELIIGSDIVFDPHLIRPLLATVKLAMGGSRKVAIFAVTVRNEATISNFLSSAQDMGLDVEDVPYVESRNGWILPNDVVEDISSVRLLKFSARR</sequence>
<protein>
    <recommendedName>
        <fullName evidence="3">FAM86 N-terminal domain-containing protein</fullName>
    </recommendedName>
</protein>
<dbReference type="EMBL" id="QPFP01000002">
    <property type="protein sequence ID" value="TEB38770.1"/>
    <property type="molecule type" value="Genomic_DNA"/>
</dbReference>
<dbReference type="Proteomes" id="UP000298030">
    <property type="component" value="Unassembled WGS sequence"/>
</dbReference>
<evidence type="ECO:0008006" key="3">
    <source>
        <dbReference type="Google" id="ProtNLM"/>
    </source>
</evidence>
<dbReference type="GO" id="GO:0008757">
    <property type="term" value="F:S-adenosylmethionine-dependent methyltransferase activity"/>
    <property type="evidence" value="ECO:0007669"/>
    <property type="project" value="UniProtKB-ARBA"/>
</dbReference>
<dbReference type="Gene3D" id="3.40.50.150">
    <property type="entry name" value="Vaccinia Virus protein VP39"/>
    <property type="match status" value="1"/>
</dbReference>
<gene>
    <name evidence="1" type="ORF">FA13DRAFT_1785061</name>
</gene>
<organism evidence="1 2">
    <name type="scientific">Coprinellus micaceus</name>
    <name type="common">Glistening ink-cap mushroom</name>
    <name type="synonym">Coprinus micaceus</name>
    <dbReference type="NCBI Taxonomy" id="71717"/>
    <lineage>
        <taxon>Eukaryota</taxon>
        <taxon>Fungi</taxon>
        <taxon>Dikarya</taxon>
        <taxon>Basidiomycota</taxon>
        <taxon>Agaricomycotina</taxon>
        <taxon>Agaricomycetes</taxon>
        <taxon>Agaricomycetidae</taxon>
        <taxon>Agaricales</taxon>
        <taxon>Agaricineae</taxon>
        <taxon>Psathyrellaceae</taxon>
        <taxon>Coprinellus</taxon>
    </lineage>
</organism>
<dbReference type="AlphaFoldDB" id="A0A4Y7TX73"/>
<proteinExistence type="predicted"/>
<dbReference type="InterPro" id="IPR029063">
    <property type="entry name" value="SAM-dependent_MTases_sf"/>
</dbReference>
<dbReference type="PANTHER" id="PTHR14614:SF130">
    <property type="entry name" value="PROTEIN-LYSINE N-METHYLTRANSFERASE EEF2KMT"/>
    <property type="match status" value="1"/>
</dbReference>
<keyword evidence="2" id="KW-1185">Reference proteome</keyword>
<evidence type="ECO:0000313" key="2">
    <source>
        <dbReference type="Proteomes" id="UP000298030"/>
    </source>
</evidence>
<dbReference type="Pfam" id="PF10294">
    <property type="entry name" value="Methyltransf_16"/>
    <property type="match status" value="1"/>
</dbReference>
<evidence type="ECO:0000313" key="1">
    <source>
        <dbReference type="EMBL" id="TEB38770.1"/>
    </source>
</evidence>
<comment type="caution">
    <text evidence="1">The sequence shown here is derived from an EMBL/GenBank/DDBJ whole genome shotgun (WGS) entry which is preliminary data.</text>
</comment>
<reference evidence="1 2" key="1">
    <citation type="journal article" date="2019" name="Nat. Ecol. Evol.">
        <title>Megaphylogeny resolves global patterns of mushroom evolution.</title>
        <authorList>
            <person name="Varga T."/>
            <person name="Krizsan K."/>
            <person name="Foldi C."/>
            <person name="Dima B."/>
            <person name="Sanchez-Garcia M."/>
            <person name="Sanchez-Ramirez S."/>
            <person name="Szollosi G.J."/>
            <person name="Szarkandi J.G."/>
            <person name="Papp V."/>
            <person name="Albert L."/>
            <person name="Andreopoulos W."/>
            <person name="Angelini C."/>
            <person name="Antonin V."/>
            <person name="Barry K.W."/>
            <person name="Bougher N.L."/>
            <person name="Buchanan P."/>
            <person name="Buyck B."/>
            <person name="Bense V."/>
            <person name="Catcheside P."/>
            <person name="Chovatia M."/>
            <person name="Cooper J."/>
            <person name="Damon W."/>
            <person name="Desjardin D."/>
            <person name="Finy P."/>
            <person name="Geml J."/>
            <person name="Haridas S."/>
            <person name="Hughes K."/>
            <person name="Justo A."/>
            <person name="Karasinski D."/>
            <person name="Kautmanova I."/>
            <person name="Kiss B."/>
            <person name="Kocsube S."/>
            <person name="Kotiranta H."/>
            <person name="LaButti K.M."/>
            <person name="Lechner B.E."/>
            <person name="Liimatainen K."/>
            <person name="Lipzen A."/>
            <person name="Lukacs Z."/>
            <person name="Mihaltcheva S."/>
            <person name="Morgado L.N."/>
            <person name="Niskanen T."/>
            <person name="Noordeloos M.E."/>
            <person name="Ohm R.A."/>
            <person name="Ortiz-Santana B."/>
            <person name="Ovrebo C."/>
            <person name="Racz N."/>
            <person name="Riley R."/>
            <person name="Savchenko A."/>
            <person name="Shiryaev A."/>
            <person name="Soop K."/>
            <person name="Spirin V."/>
            <person name="Szebenyi C."/>
            <person name="Tomsovsky M."/>
            <person name="Tulloss R.E."/>
            <person name="Uehling J."/>
            <person name="Grigoriev I.V."/>
            <person name="Vagvolgyi C."/>
            <person name="Papp T."/>
            <person name="Martin F.M."/>
            <person name="Miettinen O."/>
            <person name="Hibbett D.S."/>
            <person name="Nagy L.G."/>
        </authorList>
    </citation>
    <scope>NUCLEOTIDE SEQUENCE [LARGE SCALE GENOMIC DNA]</scope>
    <source>
        <strain evidence="1 2">FP101781</strain>
    </source>
</reference>
<dbReference type="PANTHER" id="PTHR14614">
    <property type="entry name" value="HEPATOCELLULAR CARCINOMA-ASSOCIATED ANTIGEN"/>
    <property type="match status" value="1"/>
</dbReference>
<dbReference type="OrthoDB" id="194386at2759"/>
<accession>A0A4Y7TX73</accession>